<keyword evidence="2" id="KW-0255">Endonuclease</keyword>
<dbReference type="RefSeq" id="WP_377496528.1">
    <property type="nucleotide sequence ID" value="NZ_JBHMDO010000030.1"/>
</dbReference>
<name>A0ABV5KRG4_9BACL</name>
<proteinExistence type="predicted"/>
<organism evidence="2 3">
    <name type="scientific">Paenibacillus aurantiacus</name>
    <dbReference type="NCBI Taxonomy" id="1936118"/>
    <lineage>
        <taxon>Bacteria</taxon>
        <taxon>Bacillati</taxon>
        <taxon>Bacillota</taxon>
        <taxon>Bacilli</taxon>
        <taxon>Bacillales</taxon>
        <taxon>Paenibacillaceae</taxon>
        <taxon>Paenibacillus</taxon>
    </lineage>
</organism>
<dbReference type="Proteomes" id="UP001589747">
    <property type="component" value="Unassembled WGS sequence"/>
</dbReference>
<evidence type="ECO:0000259" key="1">
    <source>
        <dbReference type="Pfam" id="PF14279"/>
    </source>
</evidence>
<dbReference type="EMBL" id="JBHMDO010000030">
    <property type="protein sequence ID" value="MFB9327822.1"/>
    <property type="molecule type" value="Genomic_DNA"/>
</dbReference>
<dbReference type="Pfam" id="PF14279">
    <property type="entry name" value="HNH_5"/>
    <property type="match status" value="1"/>
</dbReference>
<comment type="caution">
    <text evidence="2">The sequence shown here is derived from an EMBL/GenBank/DDBJ whole genome shotgun (WGS) entry which is preliminary data.</text>
</comment>
<evidence type="ECO:0000313" key="2">
    <source>
        <dbReference type="EMBL" id="MFB9327822.1"/>
    </source>
</evidence>
<keyword evidence="2" id="KW-0378">Hydrolase</keyword>
<accession>A0ABV5KRG4</accession>
<evidence type="ECO:0000313" key="3">
    <source>
        <dbReference type="Proteomes" id="UP001589747"/>
    </source>
</evidence>
<keyword evidence="3" id="KW-1185">Reference proteome</keyword>
<protein>
    <submittedName>
        <fullName evidence="2">HNH endonuclease</fullName>
    </submittedName>
</protein>
<dbReference type="GO" id="GO:0004519">
    <property type="term" value="F:endonuclease activity"/>
    <property type="evidence" value="ECO:0007669"/>
    <property type="project" value="UniProtKB-KW"/>
</dbReference>
<feature type="domain" description="HNH endonuclease 5" evidence="1">
    <location>
        <begin position="45"/>
        <end position="96"/>
    </location>
</feature>
<dbReference type="InterPro" id="IPR029471">
    <property type="entry name" value="HNH_5"/>
</dbReference>
<reference evidence="2 3" key="1">
    <citation type="submission" date="2024-09" db="EMBL/GenBank/DDBJ databases">
        <authorList>
            <person name="Sun Q."/>
            <person name="Mori K."/>
        </authorList>
    </citation>
    <scope>NUCLEOTIDE SEQUENCE [LARGE SCALE GENOMIC DNA]</scope>
    <source>
        <strain evidence="2 3">TISTR 2452</strain>
    </source>
</reference>
<sequence length="362" mass="41790">MNEKFEELTKRMMHFNSNYDVAFSYVHNLGGTQAIIDQPDKDKVCRFCGKQYPEVKFKKKAHAISEMLGNKEFVLKSECDTCNSFFGRKLEDDFGKYLGLGRTLSQIFGKDGVPSYKSRDGKCRIDYTDKGLVIQATEDNESIIMRKDHIIFHAVRDSYTPIAVYKSLVKMALSLIPYEQIPHFEDTIDWLKEESHLNSIHNMDNYTYLIERYVPGPHPMQLRVFGFIRKDESILVPYYQFLLEFTNYSFQIMVPCKKKDTKLVGGHEIEFVSIPGTDEIAEFIPIPGTYKKVNVSFGEASNKIKNMRGKEKVKDEPLEPIYLGFLDSQLNEGNGETIDEVFEKEGIALKKRLRNNDSLSKE</sequence>
<gene>
    <name evidence="2" type="ORF">ACFFSY_17990</name>
</gene>
<keyword evidence="2" id="KW-0540">Nuclease</keyword>